<dbReference type="PANTHER" id="PTHR36842:SF2">
    <property type="entry name" value="SLR0505 PROTEIN"/>
    <property type="match status" value="1"/>
</dbReference>
<dbReference type="InterPro" id="IPR011659">
    <property type="entry name" value="WD40"/>
</dbReference>
<sequence length="351" mass="37315">MSRATRVSTVSLAAALLLTLTGTSASAAPPAPRVERVSTAADGTQGDGASSAAHTTPNGRFISFRSSATNLVPEGITHPGTYSYIRDLRTGHVTKIELALSTPRLSADGRWATYTDWGSRKINVFLMDLSTGTRIRAGGDARDSGSAPDISADGRYIAYTWGSGHPQFPNRIDLYDRVTGTRETVSAGPQDDETRDMDNPSISGDGRYVAYQDEGSGDVWVADRTAGTQTEADDGTPSTVVQLSADGRVLAMDSADGSYVRDLRTGRIQHFPGAEIRAVSPDGRRILLQDAQSDLWLRNLHGGRQVLVGHGSAIDGSVSDKGRAVVYSSQDTDIVPGDTNGVSDVFLRTVR</sequence>
<dbReference type="SUPFAM" id="SSF82171">
    <property type="entry name" value="DPP6 N-terminal domain-like"/>
    <property type="match status" value="1"/>
</dbReference>
<evidence type="ECO:0000256" key="3">
    <source>
        <dbReference type="SAM" id="SignalP"/>
    </source>
</evidence>
<feature type="region of interest" description="Disordered" evidence="2">
    <location>
        <begin position="25"/>
        <end position="58"/>
    </location>
</feature>
<evidence type="ECO:0000256" key="1">
    <source>
        <dbReference type="ARBA" id="ARBA00009820"/>
    </source>
</evidence>
<organism evidence="4 5">
    <name type="scientific">Streptomyces muensis</name>
    <dbReference type="NCBI Taxonomy" id="1077944"/>
    <lineage>
        <taxon>Bacteria</taxon>
        <taxon>Bacillati</taxon>
        <taxon>Actinomycetota</taxon>
        <taxon>Actinomycetes</taxon>
        <taxon>Kitasatosporales</taxon>
        <taxon>Streptomycetaceae</taxon>
        <taxon>Streptomyces</taxon>
    </lineage>
</organism>
<keyword evidence="3" id="KW-0732">Signal</keyword>
<reference evidence="4" key="1">
    <citation type="submission" date="2022-01" db="EMBL/GenBank/DDBJ databases">
        <title>Draft Genome Sequences of Seven Type Strains of the Genus Streptomyces.</title>
        <authorList>
            <person name="Aziz S."/>
            <person name="Coretto E."/>
            <person name="Chronakova A."/>
            <person name="Sproer C."/>
            <person name="Huber K."/>
            <person name="Nouioui I."/>
            <person name="Gross H."/>
        </authorList>
    </citation>
    <scope>NUCLEOTIDE SEQUENCE</scope>
    <source>
        <strain evidence="4">DSM 103493</strain>
    </source>
</reference>
<feature type="region of interest" description="Disordered" evidence="2">
    <location>
        <begin position="182"/>
        <end position="206"/>
    </location>
</feature>
<proteinExistence type="inferred from homology"/>
<dbReference type="Gene3D" id="2.120.10.30">
    <property type="entry name" value="TolB, C-terminal domain"/>
    <property type="match status" value="2"/>
</dbReference>
<keyword evidence="5" id="KW-1185">Reference proteome</keyword>
<dbReference type="EMBL" id="JAKEIP010000345">
    <property type="protein sequence ID" value="MCF1599743.1"/>
    <property type="molecule type" value="Genomic_DNA"/>
</dbReference>
<dbReference type="Pfam" id="PF07676">
    <property type="entry name" value="PD40"/>
    <property type="match status" value="2"/>
</dbReference>
<comment type="caution">
    <text evidence="4">The sequence shown here is derived from an EMBL/GenBank/DDBJ whole genome shotgun (WGS) entry which is preliminary data.</text>
</comment>
<dbReference type="RefSeq" id="WP_234768099.1">
    <property type="nucleotide sequence ID" value="NZ_JAKEIP010000345.1"/>
</dbReference>
<evidence type="ECO:0000313" key="5">
    <source>
        <dbReference type="Proteomes" id="UP001139384"/>
    </source>
</evidence>
<dbReference type="PANTHER" id="PTHR36842">
    <property type="entry name" value="PROTEIN TOLB HOMOLOG"/>
    <property type="match status" value="1"/>
</dbReference>
<accession>A0A9X1TXY7</accession>
<dbReference type="Proteomes" id="UP001139384">
    <property type="component" value="Unassembled WGS sequence"/>
</dbReference>
<dbReference type="AlphaFoldDB" id="A0A9X1TXY7"/>
<evidence type="ECO:0000256" key="2">
    <source>
        <dbReference type="SAM" id="MobiDB-lite"/>
    </source>
</evidence>
<gene>
    <name evidence="4" type="ORF">L0P92_40285</name>
</gene>
<protein>
    <submittedName>
        <fullName evidence="4">Protein TolB</fullName>
    </submittedName>
</protein>
<comment type="similarity">
    <text evidence="1">Belongs to the TolB family.</text>
</comment>
<dbReference type="InterPro" id="IPR011042">
    <property type="entry name" value="6-blade_b-propeller_TolB-like"/>
</dbReference>
<feature type="signal peptide" evidence="3">
    <location>
        <begin position="1"/>
        <end position="27"/>
    </location>
</feature>
<feature type="chain" id="PRO_5040721018" evidence="3">
    <location>
        <begin position="28"/>
        <end position="351"/>
    </location>
</feature>
<evidence type="ECO:0000313" key="4">
    <source>
        <dbReference type="EMBL" id="MCF1599743.1"/>
    </source>
</evidence>
<name>A0A9X1TXY7_STRM4</name>